<protein>
    <submittedName>
        <fullName evidence="2">Uncharacterized protein LOC111461753 isoform X1</fullName>
    </submittedName>
</protein>
<dbReference type="KEGG" id="cmos:111461753"/>
<dbReference type="RefSeq" id="XP_022961157.1">
    <property type="nucleotide sequence ID" value="XM_023105389.1"/>
</dbReference>
<dbReference type="PANTHER" id="PTHR37198:SF1">
    <property type="entry name" value="NUCLEOLIN"/>
    <property type="match status" value="1"/>
</dbReference>
<proteinExistence type="predicted"/>
<accession>A0A6J1H9E7</accession>
<dbReference type="GeneID" id="111461753"/>
<keyword evidence="1" id="KW-1185">Reference proteome</keyword>
<gene>
    <name evidence="2" type="primary">LOC111461753</name>
</gene>
<reference evidence="2" key="1">
    <citation type="submission" date="2025-08" db="UniProtKB">
        <authorList>
            <consortium name="RefSeq"/>
        </authorList>
    </citation>
    <scope>IDENTIFICATION</scope>
    <source>
        <tissue evidence="2">Young leaves</tissue>
    </source>
</reference>
<evidence type="ECO:0000313" key="2">
    <source>
        <dbReference type="RefSeq" id="XP_022961157.1"/>
    </source>
</evidence>
<organism evidence="1 2">
    <name type="scientific">Cucurbita moschata</name>
    <name type="common">Winter crookneck squash</name>
    <name type="synonym">Cucurbita pepo var. moschata</name>
    <dbReference type="NCBI Taxonomy" id="3662"/>
    <lineage>
        <taxon>Eukaryota</taxon>
        <taxon>Viridiplantae</taxon>
        <taxon>Streptophyta</taxon>
        <taxon>Embryophyta</taxon>
        <taxon>Tracheophyta</taxon>
        <taxon>Spermatophyta</taxon>
        <taxon>Magnoliopsida</taxon>
        <taxon>eudicotyledons</taxon>
        <taxon>Gunneridae</taxon>
        <taxon>Pentapetalae</taxon>
        <taxon>rosids</taxon>
        <taxon>fabids</taxon>
        <taxon>Cucurbitales</taxon>
        <taxon>Cucurbitaceae</taxon>
        <taxon>Cucurbiteae</taxon>
        <taxon>Cucurbita</taxon>
    </lineage>
</organism>
<dbReference type="Proteomes" id="UP000504609">
    <property type="component" value="Unplaced"/>
</dbReference>
<dbReference type="AlphaFoldDB" id="A0A6J1H9E7"/>
<sequence length="405" mass="44528">MADEPPEFIRMEGYRSIDWNMEEQLSSGDGLSSEKICSAVQKGCSLGKKLLLTGLAISSVPVVLPPLVIMSAFGIAASIPYGVFLASYACTETIMSVWLPIPPALKLDRADEEIVEEDIYEDEEKHMMETAKRGENLDDFDIDVVVVQGDEESETDIGSKGLAAIEVTNVEFEGNGDIGDEEEEEEELKETRGLLERIRDEGRRDNGFVDENGGVEDVRELEISMEDEKPSDSVEKSVLGLLNEVDSAAVYPHEHYRTSEGVGSAKSSDETNAITTLTNKAAKSEEAEQLPKVTMIDVIESDEGLSISEVTIEHKVEANFPHKDHRTSSNEELSGEVKIREKIASMKKIVGYKATPLGTYLDEVNALYAFIGVEPPSPMKDSANDDDINLLNQKLQFLMSIVGVK</sequence>
<name>A0A6J1H9E7_CUCMO</name>
<dbReference type="PANTHER" id="PTHR37198">
    <property type="entry name" value="NUCLEOLIN"/>
    <property type="match status" value="1"/>
</dbReference>
<evidence type="ECO:0000313" key="1">
    <source>
        <dbReference type="Proteomes" id="UP000504609"/>
    </source>
</evidence>